<evidence type="ECO:0000259" key="2">
    <source>
        <dbReference type="Pfam" id="PF19413"/>
    </source>
</evidence>
<protein>
    <submittedName>
        <fullName evidence="3">Uncharacterized protein yacA</fullName>
    </submittedName>
</protein>
<feature type="domain" description="YaiO beta-barrel" evidence="2">
    <location>
        <begin position="26"/>
        <end position="204"/>
    </location>
</feature>
<dbReference type="InterPro" id="IPR030887">
    <property type="entry name" value="Beta-barrel_YaiO"/>
</dbReference>
<organism evidence="3">
    <name type="scientific">Escherichia coli</name>
    <dbReference type="NCBI Taxonomy" id="562"/>
    <lineage>
        <taxon>Bacteria</taxon>
        <taxon>Pseudomonadati</taxon>
        <taxon>Pseudomonadota</taxon>
        <taxon>Gammaproteobacteria</taxon>
        <taxon>Enterobacterales</taxon>
        <taxon>Enterobacteriaceae</taxon>
        <taxon>Escherichia</taxon>
    </lineage>
</organism>
<feature type="signal peptide" evidence="1">
    <location>
        <begin position="1"/>
        <end position="20"/>
    </location>
</feature>
<accession>Q9ALL3</accession>
<dbReference type="EMBL" id="AY009096">
    <property type="protein sequence ID" value="AAK09064.1"/>
    <property type="molecule type" value="Genomic_DNA"/>
</dbReference>
<evidence type="ECO:0000313" key="3">
    <source>
        <dbReference type="EMBL" id="AAK09064.1"/>
    </source>
</evidence>
<proteinExistence type="predicted"/>
<sequence length="261" mass="29595">MIMKKILIASIILTSISASAKTSDVSLNAGYDYINYSGDHGKRNVSFIELRNKLENGNAVFNLSHGERDYGGGKSWDSIRARATVWYDWNQWLSSRTGLAVAENTPVFARKDFQQDVSLKIIPDTIFTVGYRYANYFEDIDVNAWSGGVAWYVGPFITSWRYTHYDTQDTGGSYSHLLSVRMNDKDSSGYTQLWLGRGNGAYTYDWAPDTKKGTIKSISLKRTQPLNEYITLGLSAGKQWYNTPVDTYHNLQGIADITWYF</sequence>
<dbReference type="PIRSF" id="PIRSF007027">
    <property type="entry name" value="UCP007027"/>
    <property type="match status" value="1"/>
</dbReference>
<name>Q9ALL3_ECOLX</name>
<reference evidence="3" key="1">
    <citation type="submission" date="2000-10" db="EMBL/GenBank/DDBJ databases">
        <title>The organization of the enterotoxigenic Escherichia coli CS12 gene cluster is identical to that of the 987P gene cluster.</title>
        <authorList>
            <person name="Steinsland H."/>
            <person name="Gaastra W."/>
            <person name="Valvatne H."/>
            <person name="Sommerfelt H."/>
        </authorList>
    </citation>
    <scope>NUCLEOTIDE SEQUENCE</scope>
    <source>
        <strain evidence="3">350C1</strain>
    </source>
</reference>
<dbReference type="Pfam" id="PF19413">
    <property type="entry name" value="YaiO"/>
    <property type="match status" value="1"/>
</dbReference>
<dbReference type="InterPro" id="IPR016504">
    <property type="entry name" value="YaiO"/>
</dbReference>
<evidence type="ECO:0000256" key="1">
    <source>
        <dbReference type="SAM" id="SignalP"/>
    </source>
</evidence>
<dbReference type="NCBIfam" id="TIGR04390">
    <property type="entry name" value="OMP_YaiO_dom"/>
    <property type="match status" value="1"/>
</dbReference>
<dbReference type="AlphaFoldDB" id="Q9ALL3"/>
<gene>
    <name evidence="3" type="primary">yacA</name>
</gene>
<feature type="chain" id="PRO_5004325823" evidence="1">
    <location>
        <begin position="21"/>
        <end position="261"/>
    </location>
</feature>
<keyword evidence="1" id="KW-0732">Signal</keyword>